<feature type="chain" id="PRO_5038519182" evidence="4">
    <location>
        <begin position="20"/>
        <end position="440"/>
    </location>
</feature>
<dbReference type="GO" id="GO:0004252">
    <property type="term" value="F:serine-type endopeptidase activity"/>
    <property type="evidence" value="ECO:0007669"/>
    <property type="project" value="InterPro"/>
</dbReference>
<feature type="signal peptide" evidence="4">
    <location>
        <begin position="1"/>
        <end position="19"/>
    </location>
</feature>
<dbReference type="InterPro" id="IPR018114">
    <property type="entry name" value="TRYPSIN_HIS"/>
</dbReference>
<dbReference type="FunFam" id="2.40.10.10:FF:000068">
    <property type="entry name" value="transmembrane protease serine 2"/>
    <property type="match status" value="1"/>
</dbReference>
<gene>
    <name evidence="7" type="primary">LOC113209636</name>
</gene>
<keyword evidence="3" id="KW-0720">Serine protease</keyword>
<comment type="similarity">
    <text evidence="2">Belongs to the peptidase S1 family. CLIP subfamily.</text>
</comment>
<dbReference type="Pfam" id="PF00089">
    <property type="entry name" value="Trypsin"/>
    <property type="match status" value="1"/>
</dbReference>
<dbReference type="RefSeq" id="XP_052128487.1">
    <property type="nucleotide sequence ID" value="XM_052272527.1"/>
</dbReference>
<dbReference type="KEGG" id="foc:113209636"/>
<dbReference type="PROSITE" id="PS50240">
    <property type="entry name" value="TRYPSIN_DOM"/>
    <property type="match status" value="1"/>
</dbReference>
<dbReference type="InterPro" id="IPR001254">
    <property type="entry name" value="Trypsin_dom"/>
</dbReference>
<evidence type="ECO:0000256" key="3">
    <source>
        <dbReference type="RuleBase" id="RU363034"/>
    </source>
</evidence>
<dbReference type="Gene3D" id="2.40.10.10">
    <property type="entry name" value="Trypsin-like serine proteases"/>
    <property type="match status" value="1"/>
</dbReference>
<dbReference type="InterPro" id="IPR009003">
    <property type="entry name" value="Peptidase_S1_PA"/>
</dbReference>
<keyword evidence="3" id="KW-0378">Hydrolase</keyword>
<dbReference type="InterPro" id="IPR043504">
    <property type="entry name" value="Peptidase_S1_PA_chymotrypsin"/>
</dbReference>
<evidence type="ECO:0000256" key="4">
    <source>
        <dbReference type="SAM" id="SignalP"/>
    </source>
</evidence>
<dbReference type="OrthoDB" id="6339452at2759"/>
<evidence type="ECO:0000313" key="7">
    <source>
        <dbReference type="RefSeq" id="XP_052128487.1"/>
    </source>
</evidence>
<dbReference type="PROSITE" id="PS00134">
    <property type="entry name" value="TRYPSIN_HIS"/>
    <property type="match status" value="1"/>
</dbReference>
<name>A0A9C6XRJ7_FRAOC</name>
<evidence type="ECO:0000256" key="1">
    <source>
        <dbReference type="ARBA" id="ARBA00023157"/>
    </source>
</evidence>
<sequence>MTRACVLLLQLGVIAAVAGVVPDACPDAPTPGLALGAPCHHKELNVTGECRGAWSCPQVRRQKAADRRYCAQLCAPRAVCCPPPPPPPPAWLDAFRRPPPCAEPLARASPETDNILAWTDELRDQQCEMPPAYDTEQWIPTPDVPANASVVERKCLAFQLLEFMLDEVLAVATLPGQPYFCKRWCFSDRAVAFVSGGQDAVELEFPHMALFLDDRDEAYCSGTLISESFVLTAAHCAVPSRVVLGLLRISDRAGEHVREVRRVAEHIVHPDFYRSGGAHSDIALLRLGERVRFTPHVRPACLYTGDDAHLQEAVVTGWGYQQYDSGEGVAAQSKVTSDALQKAAVNVTKCPEELGTDIPHEKHICALGKKDSQEAFSDACQGDSGGPLQVMTAGGPGRCSYRVVAVVSRGRGCGTNLPGLYTSVSKFADWIQSWVWPCEK</sequence>
<accession>A0A9C6XRJ7</accession>
<dbReference type="AlphaFoldDB" id="A0A9C6XRJ7"/>
<dbReference type="InterPro" id="IPR001314">
    <property type="entry name" value="Peptidase_S1A"/>
</dbReference>
<dbReference type="PRINTS" id="PR00722">
    <property type="entry name" value="CHYMOTRYPSIN"/>
</dbReference>
<feature type="domain" description="Peptidase S1" evidence="5">
    <location>
        <begin position="194"/>
        <end position="436"/>
    </location>
</feature>
<protein>
    <submittedName>
        <fullName evidence="7">Chymotrypsin-C-like</fullName>
    </submittedName>
</protein>
<evidence type="ECO:0000259" key="5">
    <source>
        <dbReference type="PROSITE" id="PS50240"/>
    </source>
</evidence>
<keyword evidence="1" id="KW-1015">Disulfide bond</keyword>
<evidence type="ECO:0000313" key="6">
    <source>
        <dbReference type="Proteomes" id="UP000504606"/>
    </source>
</evidence>
<organism evidence="6 7">
    <name type="scientific">Frankliniella occidentalis</name>
    <name type="common">Western flower thrips</name>
    <name type="synonym">Euthrips occidentalis</name>
    <dbReference type="NCBI Taxonomy" id="133901"/>
    <lineage>
        <taxon>Eukaryota</taxon>
        <taxon>Metazoa</taxon>
        <taxon>Ecdysozoa</taxon>
        <taxon>Arthropoda</taxon>
        <taxon>Hexapoda</taxon>
        <taxon>Insecta</taxon>
        <taxon>Pterygota</taxon>
        <taxon>Neoptera</taxon>
        <taxon>Paraneoptera</taxon>
        <taxon>Thysanoptera</taxon>
        <taxon>Terebrantia</taxon>
        <taxon>Thripoidea</taxon>
        <taxon>Thripidae</taxon>
        <taxon>Frankliniella</taxon>
    </lineage>
</organism>
<dbReference type="SUPFAM" id="SSF50494">
    <property type="entry name" value="Trypsin-like serine proteases"/>
    <property type="match status" value="1"/>
</dbReference>
<dbReference type="PANTHER" id="PTHR24256">
    <property type="entry name" value="TRYPTASE-RELATED"/>
    <property type="match status" value="1"/>
</dbReference>
<keyword evidence="4" id="KW-0732">Signal</keyword>
<dbReference type="GeneID" id="113209636"/>
<dbReference type="CDD" id="cd00190">
    <property type="entry name" value="Tryp_SPc"/>
    <property type="match status" value="1"/>
</dbReference>
<dbReference type="InterPro" id="IPR033116">
    <property type="entry name" value="TRYPSIN_SER"/>
</dbReference>
<proteinExistence type="inferred from homology"/>
<reference evidence="7" key="1">
    <citation type="submission" date="2025-08" db="UniProtKB">
        <authorList>
            <consortium name="RefSeq"/>
        </authorList>
    </citation>
    <scope>IDENTIFICATION</scope>
    <source>
        <tissue evidence="7">Whole organism</tissue>
    </source>
</reference>
<keyword evidence="3" id="KW-0645">Protease</keyword>
<dbReference type="PROSITE" id="PS00135">
    <property type="entry name" value="TRYPSIN_SER"/>
    <property type="match status" value="1"/>
</dbReference>
<dbReference type="InterPro" id="IPR051487">
    <property type="entry name" value="Ser/Thr_Proteases_Immune/Dev"/>
</dbReference>
<dbReference type="GO" id="GO:0006508">
    <property type="term" value="P:proteolysis"/>
    <property type="evidence" value="ECO:0007669"/>
    <property type="project" value="UniProtKB-KW"/>
</dbReference>
<dbReference type="Proteomes" id="UP000504606">
    <property type="component" value="Unplaced"/>
</dbReference>
<dbReference type="SMART" id="SM00020">
    <property type="entry name" value="Tryp_SPc"/>
    <property type="match status" value="1"/>
</dbReference>
<keyword evidence="6" id="KW-1185">Reference proteome</keyword>
<evidence type="ECO:0000256" key="2">
    <source>
        <dbReference type="ARBA" id="ARBA00024195"/>
    </source>
</evidence>